<protein>
    <submittedName>
        <fullName evidence="1">Uncharacterized protein</fullName>
    </submittedName>
</protein>
<evidence type="ECO:0000313" key="1">
    <source>
        <dbReference type="EMBL" id="AGE53934.1"/>
    </source>
</evidence>
<dbReference type="SUPFAM" id="SSF48403">
    <property type="entry name" value="Ankyrin repeat"/>
    <property type="match status" value="1"/>
</dbReference>
<dbReference type="Gene3D" id="1.25.40.20">
    <property type="entry name" value="Ankyrin repeat-containing domain"/>
    <property type="match status" value="2"/>
</dbReference>
<dbReference type="SMART" id="SM00248">
    <property type="entry name" value="ANK"/>
    <property type="match status" value="4"/>
</dbReference>
<organismHost>
    <name type="scientific">Chlorella</name>
    <dbReference type="NCBI Taxonomy" id="3071"/>
</organismHost>
<dbReference type="InterPro" id="IPR036770">
    <property type="entry name" value="Ankyrin_rpt-contain_sf"/>
</dbReference>
<accession>M1HUS0</accession>
<dbReference type="Proteomes" id="UP000247091">
    <property type="component" value="Segment"/>
</dbReference>
<sequence length="476" mass="55414">MTLVYQHILYSYSIAIVVYLKINMQFSFDSTLQYTEDQIIEYLKSCSPEEEIFKCTDNHGNTLLHTYAGRKYEKLQDYILSEYPDVIYAENDMFESPLMSAVDFRNVSLVKKILDIDPGLLYLGDENGDCAFQREVHFSYGSDEILREMWVHYDEEHINYDKLLLGAMANSAVKTKFILENIPEGYNYVDPNGNNILHLACKIYSHNISILKDILENSEGLTEHTNDEGKIPLHYAAYSPRKFTQVYNCFPNGIYIQDNEGNTPLHIFVQSQYDTTEILQDIIRSHPEAMSIQNLGGDTVVMVMSRNYEVPYMSYMYTMFAANPDSFIVNNNNNNNILHEICFYKSYNWYKVVDFIIEKYLYLLFEKNNDGFTPLDYGIMGVGEKSYKVDQENFLTVCLKYTPLDDTYWNVFYGTCPKIVNIFGIILKRSEKEAAKAFKLMSYSAQSKVYTILMSLRKYNLEKEHINDIVSYALKK</sequence>
<proteinExistence type="predicted"/>
<dbReference type="PANTHER" id="PTHR24121">
    <property type="entry name" value="NO MECHANORECEPTOR POTENTIAL C, ISOFORM D-RELATED"/>
    <property type="match status" value="1"/>
</dbReference>
<name>M1HUS0_PBCVI</name>
<organism evidence="1">
    <name type="scientific">Paramecium bursaria Chlorella virus IL3A</name>
    <name type="common">PBCV-IL3A</name>
    <dbReference type="NCBI Taxonomy" id="46019"/>
    <lineage>
        <taxon>Viruses</taxon>
        <taxon>Varidnaviria</taxon>
        <taxon>Bamfordvirae</taxon>
        <taxon>Nucleocytoviricota</taxon>
        <taxon>Megaviricetes</taxon>
        <taxon>Algavirales</taxon>
        <taxon>Phycodnaviridae</taxon>
        <taxon>Chlorovirus</taxon>
        <taxon>Chlorovirus illinoense</taxon>
    </lineage>
</organism>
<reference evidence="1" key="1">
    <citation type="submission" date="2012-10" db="EMBL/GenBank/DDBJ databases">
        <title>Towards defining the chloroviruses: a genomic journey through a genus of large DNA viruses.</title>
        <authorList>
            <person name="Jeanniard A."/>
            <person name="Dunigan D.D."/>
            <person name="Gurnon J.R."/>
            <person name="Agarkova I."/>
            <person name="Kang M."/>
            <person name="Vitek J."/>
            <person name="Duncan G."/>
            <person name="McClung O.W."/>
            <person name="Larsen M."/>
            <person name="Claverie J.-M."/>
            <person name="Van Etten J.L."/>
            <person name="Blanc G."/>
        </authorList>
    </citation>
    <scope>NUCLEOTIDE SEQUENCE [LARGE SCALE GENOMIC DNA]</scope>
</reference>
<dbReference type="EMBL" id="JX997169">
    <property type="protein sequence ID" value="AGE53934.1"/>
    <property type="molecule type" value="Genomic_DNA"/>
</dbReference>
<dbReference type="InterPro" id="IPR002110">
    <property type="entry name" value="Ankyrin_rpt"/>
</dbReference>
<gene>
    <name evidence="1" type="primary">IL-3A_487L</name>
    <name evidence="1" type="ORF">PBCVIL3A_487L</name>
</gene>
<dbReference type="PANTHER" id="PTHR24121:SF23">
    <property type="entry name" value="NO MECHANORECEPTOR POTENTIAL C, ISOFORM H"/>
    <property type="match status" value="1"/>
</dbReference>